<accession>A0A8J5VMJ0</accession>
<evidence type="ECO:0000256" key="3">
    <source>
        <dbReference type="ARBA" id="ARBA00004906"/>
    </source>
</evidence>
<organism evidence="14 15">
    <name type="scientific">Zizania palustris</name>
    <name type="common">Northern wild rice</name>
    <dbReference type="NCBI Taxonomy" id="103762"/>
    <lineage>
        <taxon>Eukaryota</taxon>
        <taxon>Viridiplantae</taxon>
        <taxon>Streptophyta</taxon>
        <taxon>Embryophyta</taxon>
        <taxon>Tracheophyta</taxon>
        <taxon>Spermatophyta</taxon>
        <taxon>Magnoliopsida</taxon>
        <taxon>Liliopsida</taxon>
        <taxon>Poales</taxon>
        <taxon>Poaceae</taxon>
        <taxon>BOP clade</taxon>
        <taxon>Oryzoideae</taxon>
        <taxon>Oryzeae</taxon>
        <taxon>Zizaniinae</taxon>
        <taxon>Zizania</taxon>
    </lineage>
</organism>
<dbReference type="GO" id="GO:0012505">
    <property type="term" value="C:endomembrane system"/>
    <property type="evidence" value="ECO:0007669"/>
    <property type="project" value="UniProtKB-SubCell"/>
</dbReference>
<name>A0A8J5VMJ0_ZIZPA</name>
<keyword evidence="7" id="KW-0833">Ubl conjugation pathway</keyword>
<feature type="domain" description="DUF2921" evidence="13">
    <location>
        <begin position="419"/>
        <end position="594"/>
    </location>
</feature>
<proteinExistence type="predicted"/>
<evidence type="ECO:0000256" key="4">
    <source>
        <dbReference type="ARBA" id="ARBA00012483"/>
    </source>
</evidence>
<comment type="subcellular location">
    <subcellularLocation>
        <location evidence="2">Endomembrane system</location>
        <topology evidence="2">Multi-pass membrane protein</topology>
    </subcellularLocation>
</comment>
<keyword evidence="5" id="KW-0808">Transferase</keyword>
<feature type="domain" description="DUF2921" evidence="13">
    <location>
        <begin position="215"/>
        <end position="382"/>
    </location>
</feature>
<feature type="domain" description="DUF2921" evidence="13">
    <location>
        <begin position="36"/>
        <end position="197"/>
    </location>
</feature>
<evidence type="ECO:0000256" key="9">
    <source>
        <dbReference type="ARBA" id="ARBA00023136"/>
    </source>
</evidence>
<evidence type="ECO:0000313" key="14">
    <source>
        <dbReference type="EMBL" id="KAG8077537.1"/>
    </source>
</evidence>
<feature type="transmembrane region" description="Helical" evidence="10">
    <location>
        <begin position="853"/>
        <end position="875"/>
    </location>
</feature>
<feature type="domain" description="SWEET-like" evidence="12">
    <location>
        <begin position="605"/>
        <end position="886"/>
    </location>
</feature>
<feature type="signal peptide" evidence="11">
    <location>
        <begin position="1"/>
        <end position="31"/>
    </location>
</feature>
<comment type="pathway">
    <text evidence="3">Protein modification; protein ubiquitination.</text>
</comment>
<keyword evidence="6 10" id="KW-0812">Transmembrane</keyword>
<evidence type="ECO:0000259" key="13">
    <source>
        <dbReference type="Pfam" id="PF25333"/>
    </source>
</evidence>
<dbReference type="InterPro" id="IPR021319">
    <property type="entry name" value="DUF2921"/>
</dbReference>
<feature type="transmembrane region" description="Helical" evidence="10">
    <location>
        <begin position="649"/>
        <end position="672"/>
    </location>
</feature>
<evidence type="ECO:0000256" key="6">
    <source>
        <dbReference type="ARBA" id="ARBA00022692"/>
    </source>
</evidence>
<keyword evidence="9 10" id="KW-0472">Membrane</keyword>
<dbReference type="Pfam" id="PF25333">
    <property type="entry name" value="DUF2921_N"/>
    <property type="match status" value="3"/>
</dbReference>
<sequence>MAMAPPKSQIPCTYHLSFVVFLCTTTTLSMAVSTSYSSHCSSPSPALDQHTDHGDALALLRSFQLSIGHFVGGGDNLFSPDDGLFDRRRRSLSFVPHGVSRTTESGVIHLTASLVLSGPRRTTYEGRHAHTISFVLDGYYSFTSSDLCMVGSGTDYGADGSMKLHEDVALRLRVPRPSKLTDPFVTGRLEGASFETISFVSYDESDSYTYSENVICPPFMSKNAMRGGAAQAFKGNFSCDQLRTLLKRSYKLEHMTSSNFGSQPRDLRMYINQVHCTASGAVRAYVEFSNTTDRLVGLTHTPGFMAVEDVAVADGYWSSATGQLCLVACPVTRSVSGGSSHANMVVHECKIKMSLWFLAVWTIHDRGIVTGKLWNASEANTAKSRAIPNLISVSGIQKHWDNLSDVKYNYTMVAEAKNHYLKSGLSNKQKNMKGSFPGNNTYSYHDFEFHFFGDKQLGYGYAYPVSIESMMVYRNRLSVNESFVHRMVVDKKNEILNVSYDIRHHASPENWVGPKNQSYYVRLHERRITAEGVYDRKRGILCMIGCREINGSTDCQVLITVQFASLDAKVQWHGTGVISSLRQKTDRLFFEKIDIRLYGMYTGEISEAISRMDMESMMLVISTTLSCVFTILQILHTKRNPEVPPATSITMLVTLALGYMIPLVLNVERMFLSRRKQYVPLFRSSWFELNEVMLRVPTLIASLLHLRLLQLAWAGRISTDQSKAEILSVAKRKALRICLSLYFLGGIIAGIIHAINVVRARSESPQVARISQEPATIWEDLASYAGLILDGFLLPQIILNLFSGSRVRAISPWFYIGVTMIRAMPHVHDVFRAHNYAPSLRSSYIYANPHDDLFSAAWDIIVPLGAVLLTLVLFLQQRLGGAFMIPLQRRRLGSYEMVSTM</sequence>
<dbReference type="OrthoDB" id="607498at2759"/>
<protein>
    <recommendedName>
        <fullName evidence="4">RING-type E3 ubiquitin transferase</fullName>
        <ecNumber evidence="4">2.3.2.27</ecNumber>
    </recommendedName>
</protein>
<feature type="chain" id="PRO_5035264493" description="RING-type E3 ubiquitin transferase" evidence="11">
    <location>
        <begin position="32"/>
        <end position="901"/>
    </location>
</feature>
<comment type="catalytic activity">
    <reaction evidence="1">
        <text>S-ubiquitinyl-[E2 ubiquitin-conjugating enzyme]-L-cysteine + [acceptor protein]-L-lysine = [E2 ubiquitin-conjugating enzyme]-L-cysteine + N(6)-ubiquitinyl-[acceptor protein]-L-lysine.</text>
        <dbReference type="EC" id="2.3.2.27"/>
    </reaction>
</comment>
<dbReference type="PANTHER" id="PTHR33389:SF7">
    <property type="entry name" value="OS01G0678000 PROTEIN"/>
    <property type="match status" value="1"/>
</dbReference>
<reference evidence="14" key="1">
    <citation type="journal article" date="2021" name="bioRxiv">
        <title>Whole Genome Assembly and Annotation of Northern Wild Rice, Zizania palustris L., Supports a Whole Genome Duplication in the Zizania Genus.</title>
        <authorList>
            <person name="Haas M."/>
            <person name="Kono T."/>
            <person name="Macchietto M."/>
            <person name="Millas R."/>
            <person name="McGilp L."/>
            <person name="Shao M."/>
            <person name="Duquette J."/>
            <person name="Hirsch C.N."/>
            <person name="Kimball J."/>
        </authorList>
    </citation>
    <scope>NUCLEOTIDE SEQUENCE</scope>
    <source>
        <tissue evidence="14">Fresh leaf tissue</tissue>
    </source>
</reference>
<dbReference type="EC" id="2.3.2.27" evidence="4"/>
<gene>
    <name evidence="14" type="ORF">GUJ93_ZPchr0007g5013</name>
</gene>
<evidence type="ECO:0000256" key="1">
    <source>
        <dbReference type="ARBA" id="ARBA00000900"/>
    </source>
</evidence>
<evidence type="ECO:0000256" key="2">
    <source>
        <dbReference type="ARBA" id="ARBA00004127"/>
    </source>
</evidence>
<evidence type="ECO:0000256" key="11">
    <source>
        <dbReference type="SAM" id="SignalP"/>
    </source>
</evidence>
<evidence type="ECO:0000256" key="8">
    <source>
        <dbReference type="ARBA" id="ARBA00022989"/>
    </source>
</evidence>
<dbReference type="Proteomes" id="UP000729402">
    <property type="component" value="Unassembled WGS sequence"/>
</dbReference>
<keyword evidence="8 10" id="KW-1133">Transmembrane helix</keyword>
<dbReference type="EMBL" id="JAAALK010000282">
    <property type="protein sequence ID" value="KAG8077537.1"/>
    <property type="molecule type" value="Genomic_DNA"/>
</dbReference>
<evidence type="ECO:0000256" key="7">
    <source>
        <dbReference type="ARBA" id="ARBA00022786"/>
    </source>
</evidence>
<evidence type="ECO:0000313" key="15">
    <source>
        <dbReference type="Proteomes" id="UP000729402"/>
    </source>
</evidence>
<dbReference type="Pfam" id="PF11145">
    <property type="entry name" value="DUF2921"/>
    <property type="match status" value="1"/>
</dbReference>
<evidence type="ECO:0000256" key="5">
    <source>
        <dbReference type="ARBA" id="ARBA00022679"/>
    </source>
</evidence>
<comment type="caution">
    <text evidence="14">The sequence shown here is derived from an EMBL/GenBank/DDBJ whole genome shotgun (WGS) entry which is preliminary data.</text>
</comment>
<keyword evidence="11" id="KW-0732">Signal</keyword>
<evidence type="ECO:0000259" key="12">
    <source>
        <dbReference type="Pfam" id="PF11145"/>
    </source>
</evidence>
<dbReference type="PANTHER" id="PTHR33389">
    <property type="entry name" value="FAMILY PROTEIN, PUTATIVE (DUF2921)-RELATED"/>
    <property type="match status" value="1"/>
</dbReference>
<dbReference type="GO" id="GO:0061630">
    <property type="term" value="F:ubiquitin protein ligase activity"/>
    <property type="evidence" value="ECO:0007669"/>
    <property type="project" value="UniProtKB-EC"/>
</dbReference>
<feature type="transmembrane region" description="Helical" evidence="10">
    <location>
        <begin position="814"/>
        <end position="833"/>
    </location>
</feature>
<reference evidence="14" key="2">
    <citation type="submission" date="2021-02" db="EMBL/GenBank/DDBJ databases">
        <authorList>
            <person name="Kimball J.A."/>
            <person name="Haas M.W."/>
            <person name="Macchietto M."/>
            <person name="Kono T."/>
            <person name="Duquette J."/>
            <person name="Shao M."/>
        </authorList>
    </citation>
    <scope>NUCLEOTIDE SEQUENCE</scope>
    <source>
        <tissue evidence="14">Fresh leaf tissue</tissue>
    </source>
</reference>
<evidence type="ECO:0000256" key="10">
    <source>
        <dbReference type="SAM" id="Phobius"/>
    </source>
</evidence>
<dbReference type="AlphaFoldDB" id="A0A8J5VMJ0"/>
<dbReference type="InterPro" id="IPR057425">
    <property type="entry name" value="DUF2921_N"/>
</dbReference>
<feature type="transmembrane region" description="Helical" evidence="10">
    <location>
        <begin position="781"/>
        <end position="802"/>
    </location>
</feature>
<feature type="transmembrane region" description="Helical" evidence="10">
    <location>
        <begin position="734"/>
        <end position="755"/>
    </location>
</feature>
<keyword evidence="15" id="KW-1185">Reference proteome</keyword>